<name>A0A8A1LUS4_AJEC8</name>
<gene>
    <name evidence="1" type="ORF">I7I53_05401</name>
</gene>
<reference evidence="1" key="1">
    <citation type="submission" date="2021-01" db="EMBL/GenBank/DDBJ databases">
        <title>Chromosome-level genome assembly of a human fungal pathogen reveals clustering of transcriptionally co-regulated genes.</title>
        <authorList>
            <person name="Voorhies M."/>
            <person name="Cohen S."/>
            <person name="Shea T.P."/>
            <person name="Petrus S."/>
            <person name="Munoz J.F."/>
            <person name="Poplawski S."/>
            <person name="Goldman W.E."/>
            <person name="Michael T."/>
            <person name="Cuomo C.A."/>
            <person name="Sil A."/>
            <person name="Beyhan S."/>
        </authorList>
    </citation>
    <scope>NUCLEOTIDE SEQUENCE</scope>
    <source>
        <strain evidence="1">H88</strain>
    </source>
</reference>
<sequence>MPLPLFFASYGSDLLLRRRSQGQKGQAPTIVCSKNHIFPSPSFTPTSSVSFRFFNSSPINRQTHHL</sequence>
<dbReference type="Proteomes" id="UP000663419">
    <property type="component" value="Chromosome 5"/>
</dbReference>
<dbReference type="AlphaFoldDB" id="A0A8A1LUS4"/>
<proteinExistence type="predicted"/>
<accession>A0A8A1LUS4</accession>
<organism evidence="1 2">
    <name type="scientific">Ajellomyces capsulatus (strain H88)</name>
    <name type="common">Darling's disease fungus</name>
    <name type="synonym">Histoplasma capsulatum</name>
    <dbReference type="NCBI Taxonomy" id="544711"/>
    <lineage>
        <taxon>Eukaryota</taxon>
        <taxon>Fungi</taxon>
        <taxon>Dikarya</taxon>
        <taxon>Ascomycota</taxon>
        <taxon>Pezizomycotina</taxon>
        <taxon>Eurotiomycetes</taxon>
        <taxon>Eurotiomycetidae</taxon>
        <taxon>Onygenales</taxon>
        <taxon>Ajellomycetaceae</taxon>
        <taxon>Histoplasma</taxon>
    </lineage>
</organism>
<protein>
    <submittedName>
        <fullName evidence="1">Uncharacterized protein</fullName>
    </submittedName>
</protein>
<evidence type="ECO:0000313" key="1">
    <source>
        <dbReference type="EMBL" id="QSS57020.1"/>
    </source>
</evidence>
<evidence type="ECO:0000313" key="2">
    <source>
        <dbReference type="Proteomes" id="UP000663419"/>
    </source>
</evidence>
<dbReference type="EMBL" id="CP069106">
    <property type="protein sequence ID" value="QSS57020.1"/>
    <property type="molecule type" value="Genomic_DNA"/>
</dbReference>
<dbReference type="VEuPathDB" id="FungiDB:I7I53_05401"/>